<dbReference type="Pfam" id="PF00561">
    <property type="entry name" value="Abhydrolase_1"/>
    <property type="match status" value="1"/>
</dbReference>
<dbReference type="InterPro" id="IPR050266">
    <property type="entry name" value="AB_hydrolase_sf"/>
</dbReference>
<dbReference type="Proteomes" id="UP000235826">
    <property type="component" value="Chromosome"/>
</dbReference>
<keyword evidence="2 4" id="KW-0378">Hydrolase</keyword>
<dbReference type="GO" id="GO:0008233">
    <property type="term" value="F:peptidase activity"/>
    <property type="evidence" value="ECO:0007669"/>
    <property type="project" value="InterPro"/>
</dbReference>
<evidence type="ECO:0000313" key="4">
    <source>
        <dbReference type="EMBL" id="AUP81425.1"/>
    </source>
</evidence>
<dbReference type="EMBL" id="CP025791">
    <property type="protein sequence ID" value="AUP81425.1"/>
    <property type="molecule type" value="Genomic_DNA"/>
</dbReference>
<dbReference type="PRINTS" id="PR00793">
    <property type="entry name" value="PROAMNOPTASE"/>
</dbReference>
<feature type="domain" description="AB hydrolase-1" evidence="3">
    <location>
        <begin position="75"/>
        <end position="316"/>
    </location>
</feature>
<gene>
    <name evidence="4" type="ORF">C1H87_22980</name>
</gene>
<dbReference type="InterPro" id="IPR029058">
    <property type="entry name" value="AB_hydrolase_fold"/>
</dbReference>
<dbReference type="InterPro" id="IPR000073">
    <property type="entry name" value="AB_hydrolase_1"/>
</dbReference>
<reference evidence="4 5" key="1">
    <citation type="submission" date="2018-01" db="EMBL/GenBank/DDBJ databases">
        <title>Complete genome sequence of Flavivirga eckloniae ECD14 isolated from seaweed Ecklonia cava.</title>
        <authorList>
            <person name="Lee J.H."/>
            <person name="Baik K.S."/>
            <person name="Seong C.N."/>
        </authorList>
    </citation>
    <scope>NUCLEOTIDE SEQUENCE [LARGE SCALE GENOMIC DNA]</scope>
    <source>
        <strain evidence="4 5">ECD14</strain>
    </source>
</reference>
<proteinExistence type="inferred from homology"/>
<accession>A0A2K9PWH5</accession>
<dbReference type="PRINTS" id="PR00111">
    <property type="entry name" value="ABHYDROLASE"/>
</dbReference>
<dbReference type="AlphaFoldDB" id="A0A2K9PWH5"/>
<dbReference type="PANTHER" id="PTHR43798">
    <property type="entry name" value="MONOACYLGLYCEROL LIPASE"/>
    <property type="match status" value="1"/>
</dbReference>
<dbReference type="InterPro" id="IPR002410">
    <property type="entry name" value="Peptidase_S33"/>
</dbReference>
<evidence type="ECO:0000256" key="1">
    <source>
        <dbReference type="ARBA" id="ARBA00010088"/>
    </source>
</evidence>
<protein>
    <submittedName>
        <fullName evidence="4">Alpha/beta hydrolase</fullName>
    </submittedName>
</protein>
<name>A0A2K9PWH5_9FLAO</name>
<dbReference type="KEGG" id="fek:C1H87_22980"/>
<evidence type="ECO:0000313" key="5">
    <source>
        <dbReference type="Proteomes" id="UP000235826"/>
    </source>
</evidence>
<keyword evidence="5" id="KW-1185">Reference proteome</keyword>
<dbReference type="GO" id="GO:0006508">
    <property type="term" value="P:proteolysis"/>
    <property type="evidence" value="ECO:0007669"/>
    <property type="project" value="InterPro"/>
</dbReference>
<sequence>MYGKINVSLSKRYNFEVLLIFPKNNVTKQDNKNMKQIIIYLTCLINCSLLSSQIEQNIISEDNIIHYTTYGKGEPILIINGGPGMNSEGFKHLAKIIGKTNKAIIYDQRGTGQSKMSEINTSTITMDLMVEDIEAIRNHLKLDKWIILGHSFGGMLGSHYASKHPKRIKGLILSASGGIDMGIFSRINIEARLTKTERDSLNYWNDKISNGNTTLHAKLQRGKFLAPAYVYDKSFTPIISKRLTQLNSAVSQLVFQNMRAINFDCSKGLKDVKAPVLIIQGKEDIVDKITAETSANAFQNSKLVILEKCGHYGWLDQPKAYFENINTYLGKVKN</sequence>
<evidence type="ECO:0000259" key="3">
    <source>
        <dbReference type="Pfam" id="PF00561"/>
    </source>
</evidence>
<dbReference type="Gene3D" id="3.40.50.1820">
    <property type="entry name" value="alpha/beta hydrolase"/>
    <property type="match status" value="1"/>
</dbReference>
<organism evidence="4 5">
    <name type="scientific">Flavivirga eckloniae</name>
    <dbReference type="NCBI Taxonomy" id="1803846"/>
    <lineage>
        <taxon>Bacteria</taxon>
        <taxon>Pseudomonadati</taxon>
        <taxon>Bacteroidota</taxon>
        <taxon>Flavobacteriia</taxon>
        <taxon>Flavobacteriales</taxon>
        <taxon>Flavobacteriaceae</taxon>
        <taxon>Flavivirga</taxon>
    </lineage>
</organism>
<dbReference type="SUPFAM" id="SSF53474">
    <property type="entry name" value="alpha/beta-Hydrolases"/>
    <property type="match status" value="1"/>
</dbReference>
<comment type="similarity">
    <text evidence="1">Belongs to the peptidase S33 family.</text>
</comment>
<evidence type="ECO:0000256" key="2">
    <source>
        <dbReference type="ARBA" id="ARBA00022801"/>
    </source>
</evidence>